<dbReference type="AlphaFoldDB" id="A0A0A6PLM5"/>
<protein>
    <submittedName>
        <fullName evidence="2">Uncharacterized protein</fullName>
    </submittedName>
</protein>
<reference evidence="2 3" key="1">
    <citation type="journal article" date="2016" name="Front. Microbiol.">
        <title>Single-Cell (Meta-)Genomics of a Dimorphic Candidatus Thiomargarita nelsonii Reveals Genomic Plasticity.</title>
        <authorList>
            <person name="Flood B.E."/>
            <person name="Fliss P."/>
            <person name="Jones D.S."/>
            <person name="Dick G.J."/>
            <person name="Jain S."/>
            <person name="Kaster A.K."/>
            <person name="Winkel M."/>
            <person name="Mussmann M."/>
            <person name="Bailey J."/>
        </authorList>
    </citation>
    <scope>NUCLEOTIDE SEQUENCE [LARGE SCALE GENOMIC DNA]</scope>
    <source>
        <strain evidence="2">Hydrate Ridge</strain>
    </source>
</reference>
<evidence type="ECO:0000313" key="2">
    <source>
        <dbReference type="EMBL" id="KHD11545.1"/>
    </source>
</evidence>
<evidence type="ECO:0000256" key="1">
    <source>
        <dbReference type="SAM" id="Phobius"/>
    </source>
</evidence>
<feature type="transmembrane region" description="Helical" evidence="1">
    <location>
        <begin position="82"/>
        <end position="106"/>
    </location>
</feature>
<proteinExistence type="predicted"/>
<keyword evidence="1" id="KW-0812">Transmembrane</keyword>
<name>A0A0A6PLM5_9GAMM</name>
<feature type="transmembrane region" description="Helical" evidence="1">
    <location>
        <begin position="53"/>
        <end position="70"/>
    </location>
</feature>
<comment type="caution">
    <text evidence="2">The sequence shown here is derived from an EMBL/GenBank/DDBJ whole genome shotgun (WGS) entry which is preliminary data.</text>
</comment>
<keyword evidence="1" id="KW-0472">Membrane</keyword>
<dbReference type="Proteomes" id="UP000030428">
    <property type="component" value="Unassembled WGS sequence"/>
</dbReference>
<accession>A0A0A6PLM5</accession>
<evidence type="ECO:0000313" key="3">
    <source>
        <dbReference type="Proteomes" id="UP000030428"/>
    </source>
</evidence>
<keyword evidence="1" id="KW-1133">Transmembrane helix</keyword>
<keyword evidence="3" id="KW-1185">Reference proteome</keyword>
<feature type="transmembrane region" description="Helical" evidence="1">
    <location>
        <begin position="21"/>
        <end position="38"/>
    </location>
</feature>
<feature type="transmembrane region" description="Helical" evidence="1">
    <location>
        <begin position="346"/>
        <end position="365"/>
    </location>
</feature>
<dbReference type="EMBL" id="JSZA02000031">
    <property type="protein sequence ID" value="KHD11545.1"/>
    <property type="molecule type" value="Genomic_DNA"/>
</dbReference>
<sequence>MHINNKKQNGFVQSLSQRNPILVTIIIALSIISFYTSYDGFLILSGGQLSKPLLLVLVSTIQLILVFALFSMIEINYIILRLLWLFIYIVVMFVSVFFSYSFYYGFIRAEGFAEQNAMSQARQIANTFQGFENAFNNIHSTVIELSDYSSKTAQREREYGGTCDPSVGAGNGPRRYFRDEEAKLFDSFVSDINELQNKIRQDISMIKSEMDNYSTETVLESQEKMNQRISLVNFYKEDVILKEIEQAVKAHTGDNRFGVQSLDPKNNQPAIIDCPDATFDRKAKLIISSLNRLKPIEWVEFFNPNDEKERVERAFAVFVTLPSIIQGEYQLNDENNDPNRISQSDITPVIIGYFVDFLIFFIGLADGMTNKKKNKPIDHNYEGEVFGVQSINAMRKYLDKSPVETVFGKFSRYLHSSFSSVLFFLPTEDADSDEQKLLDLFVVLEAIQGVKHFMGNLPAHKLPRALKKRLSIGKGDPRTFDVFKMPKKAWRELILAEYVVENK</sequence>
<organism evidence="2 3">
    <name type="scientific">Candidatus Thiomargarita nelsonii</name>
    <dbReference type="NCBI Taxonomy" id="1003181"/>
    <lineage>
        <taxon>Bacteria</taxon>
        <taxon>Pseudomonadati</taxon>
        <taxon>Pseudomonadota</taxon>
        <taxon>Gammaproteobacteria</taxon>
        <taxon>Thiotrichales</taxon>
        <taxon>Thiotrichaceae</taxon>
        <taxon>Thiomargarita</taxon>
    </lineage>
</organism>
<gene>
    <name evidence="2" type="ORF">PN36_10160</name>
</gene>